<dbReference type="InterPro" id="IPR000182">
    <property type="entry name" value="GNAT_dom"/>
</dbReference>
<evidence type="ECO:0000313" key="3">
    <source>
        <dbReference type="Proteomes" id="UP001164705"/>
    </source>
</evidence>
<keyword evidence="2" id="KW-0012">Acyltransferase</keyword>
<dbReference type="Gene3D" id="3.40.630.30">
    <property type="match status" value="1"/>
</dbReference>
<feature type="domain" description="N-acetyltransferase" evidence="1">
    <location>
        <begin position="7"/>
        <end position="158"/>
    </location>
</feature>
<reference evidence="2" key="1">
    <citation type="submission" date="2022-11" db="EMBL/GenBank/DDBJ databases">
        <title>Lacinutrix neustonica HL-RS19T sp. nov., isolated from the surface microlayer sample of brackish Lake Shihwa.</title>
        <authorList>
            <person name="Choi J.Y."/>
            <person name="Hwang C.Y."/>
        </authorList>
    </citation>
    <scope>NUCLEOTIDE SEQUENCE</scope>
    <source>
        <strain evidence="2">HL-RS19</strain>
    </source>
</reference>
<organism evidence="2 3">
    <name type="scientific">Lacinutrix neustonica</name>
    <dbReference type="NCBI Taxonomy" id="2980107"/>
    <lineage>
        <taxon>Bacteria</taxon>
        <taxon>Pseudomonadati</taxon>
        <taxon>Bacteroidota</taxon>
        <taxon>Flavobacteriia</taxon>
        <taxon>Flavobacteriales</taxon>
        <taxon>Flavobacteriaceae</taxon>
        <taxon>Lacinutrix</taxon>
    </lineage>
</organism>
<accession>A0A9E8MZC7</accession>
<dbReference type="Proteomes" id="UP001164705">
    <property type="component" value="Chromosome"/>
</dbReference>
<evidence type="ECO:0000313" key="2">
    <source>
        <dbReference type="EMBL" id="WAC03781.1"/>
    </source>
</evidence>
<proteinExistence type="predicted"/>
<dbReference type="KEGG" id="lnu:N7U66_10380"/>
<sequence>MWDKDTYQLKKLEENDFPFVKELLWKVFRKKISVTKLKHKYDATYPGLEQVSTIAYHGKTPIAFYGAILQQFKKNNETIILAQACDSSTLEKYQGKGLHFELAKLSYELMSKQNVSCVYAFMNENSYRSTKKLGWKEHNHMLRFHFETPTFPAAKALNKLNYNDLYGLFFKKEASNQALKALNPKHNDTFQQVFTKTFVSYKNSFKNHYYIEEENCVFWVKIEGVMHVGLSYAPSNVALQKALIKIKRKAVFLGISEILFQVDSKASLARQLATITAPKKSWYVGYLPFKRPMDLKDFIFTYSDLDTF</sequence>
<gene>
    <name evidence="2" type="ORF">N7U66_10380</name>
</gene>
<name>A0A9E8MZC7_9FLAO</name>
<dbReference type="InterPro" id="IPR016181">
    <property type="entry name" value="Acyl_CoA_acyltransferase"/>
</dbReference>
<protein>
    <submittedName>
        <fullName evidence="2">GNAT family N-acetyltransferase</fullName>
        <ecNumber evidence="2">2.3.1.-</ecNumber>
    </submittedName>
</protein>
<evidence type="ECO:0000259" key="1">
    <source>
        <dbReference type="PROSITE" id="PS51186"/>
    </source>
</evidence>
<dbReference type="RefSeq" id="WP_267678417.1">
    <property type="nucleotide sequence ID" value="NZ_CP113088.1"/>
</dbReference>
<keyword evidence="3" id="KW-1185">Reference proteome</keyword>
<dbReference type="EMBL" id="CP113088">
    <property type="protein sequence ID" value="WAC03781.1"/>
    <property type="molecule type" value="Genomic_DNA"/>
</dbReference>
<dbReference type="SUPFAM" id="SSF55729">
    <property type="entry name" value="Acyl-CoA N-acyltransferases (Nat)"/>
    <property type="match status" value="1"/>
</dbReference>
<dbReference type="EC" id="2.3.1.-" evidence="2"/>
<dbReference type="AlphaFoldDB" id="A0A9E8MZC7"/>
<dbReference type="PROSITE" id="PS51186">
    <property type="entry name" value="GNAT"/>
    <property type="match status" value="1"/>
</dbReference>
<dbReference type="GO" id="GO:0016747">
    <property type="term" value="F:acyltransferase activity, transferring groups other than amino-acyl groups"/>
    <property type="evidence" value="ECO:0007669"/>
    <property type="project" value="InterPro"/>
</dbReference>
<keyword evidence="2" id="KW-0808">Transferase</keyword>